<dbReference type="Proteomes" id="UP000192920">
    <property type="component" value="Unassembled WGS sequence"/>
</dbReference>
<dbReference type="InterPro" id="IPR016181">
    <property type="entry name" value="Acyl_CoA_acyltransferase"/>
</dbReference>
<feature type="domain" description="N-acetyltransferase" evidence="3">
    <location>
        <begin position="7"/>
        <end position="148"/>
    </location>
</feature>
<dbReference type="PANTHER" id="PTHR43877:SF2">
    <property type="entry name" value="AMINOALKYLPHOSPHONATE N-ACETYLTRANSFERASE-RELATED"/>
    <property type="match status" value="1"/>
</dbReference>
<evidence type="ECO:0000313" key="4">
    <source>
        <dbReference type="EMBL" id="SMF35657.1"/>
    </source>
</evidence>
<dbReference type="RefSeq" id="WP_085276884.1">
    <property type="nucleotide sequence ID" value="NZ_FXAG01000015.1"/>
</dbReference>
<protein>
    <submittedName>
        <fullName evidence="4">N-acetylglutamate synthase, GNAT family</fullName>
    </submittedName>
</protein>
<evidence type="ECO:0000256" key="1">
    <source>
        <dbReference type="ARBA" id="ARBA00022679"/>
    </source>
</evidence>
<dbReference type="AlphaFoldDB" id="A0A1Y6C0J5"/>
<dbReference type="EMBL" id="FXAG01000015">
    <property type="protein sequence ID" value="SMF35657.1"/>
    <property type="molecule type" value="Genomic_DNA"/>
</dbReference>
<dbReference type="Gene3D" id="3.40.630.30">
    <property type="match status" value="1"/>
</dbReference>
<dbReference type="SUPFAM" id="SSF55729">
    <property type="entry name" value="Acyl-CoA N-acyltransferases (Nat)"/>
    <property type="match status" value="1"/>
</dbReference>
<dbReference type="PROSITE" id="PS51186">
    <property type="entry name" value="GNAT"/>
    <property type="match status" value="1"/>
</dbReference>
<keyword evidence="1" id="KW-0808">Transferase</keyword>
<dbReference type="InterPro" id="IPR000182">
    <property type="entry name" value="GNAT_dom"/>
</dbReference>
<evidence type="ECO:0000313" key="5">
    <source>
        <dbReference type="Proteomes" id="UP000192920"/>
    </source>
</evidence>
<dbReference type="GO" id="GO:0016747">
    <property type="term" value="F:acyltransferase activity, transferring groups other than amino-acyl groups"/>
    <property type="evidence" value="ECO:0007669"/>
    <property type="project" value="InterPro"/>
</dbReference>
<accession>A0A1Y6C0J5</accession>
<name>A0A1Y6C0J5_9NEIS</name>
<evidence type="ECO:0000256" key="2">
    <source>
        <dbReference type="ARBA" id="ARBA00023315"/>
    </source>
</evidence>
<keyword evidence="2" id="KW-0012">Acyltransferase</keyword>
<sequence length="148" mass="16008">MSTTPALLLRPARAGDIDALAALSGELGYPCDPGRFAARCATLLAAPEQHFVGVVEGNGVVCGWIHAFVLTLLEADPTVEIGGLVIGADWRGQGLGAMLLDAGEQWARQRGIASVSLRSAEYRHDAHRFYLRQGYQHVKNQLMLRKTL</sequence>
<dbReference type="STRING" id="1123014.SAMN02745746_02737"/>
<dbReference type="InterPro" id="IPR050832">
    <property type="entry name" value="Bact_Acetyltransf"/>
</dbReference>
<gene>
    <name evidence="4" type="ORF">SAMN02745746_02737</name>
</gene>
<keyword evidence="5" id="KW-1185">Reference proteome</keyword>
<evidence type="ECO:0000259" key="3">
    <source>
        <dbReference type="PROSITE" id="PS51186"/>
    </source>
</evidence>
<reference evidence="5" key="1">
    <citation type="submission" date="2017-04" db="EMBL/GenBank/DDBJ databases">
        <authorList>
            <person name="Varghese N."/>
            <person name="Submissions S."/>
        </authorList>
    </citation>
    <scope>NUCLEOTIDE SEQUENCE [LARGE SCALE GENOMIC DNA]</scope>
    <source>
        <strain evidence="5">DSM 22618</strain>
    </source>
</reference>
<dbReference type="CDD" id="cd04301">
    <property type="entry name" value="NAT_SF"/>
    <property type="match status" value="1"/>
</dbReference>
<organism evidence="4 5">
    <name type="scientific">Pseudogulbenkiania subflava DSM 22618</name>
    <dbReference type="NCBI Taxonomy" id="1123014"/>
    <lineage>
        <taxon>Bacteria</taxon>
        <taxon>Pseudomonadati</taxon>
        <taxon>Pseudomonadota</taxon>
        <taxon>Betaproteobacteria</taxon>
        <taxon>Neisseriales</taxon>
        <taxon>Chromobacteriaceae</taxon>
        <taxon>Pseudogulbenkiania</taxon>
    </lineage>
</organism>
<dbReference type="Pfam" id="PF00583">
    <property type="entry name" value="Acetyltransf_1"/>
    <property type="match status" value="1"/>
</dbReference>
<dbReference type="PANTHER" id="PTHR43877">
    <property type="entry name" value="AMINOALKYLPHOSPHONATE N-ACETYLTRANSFERASE-RELATED-RELATED"/>
    <property type="match status" value="1"/>
</dbReference>
<proteinExistence type="predicted"/>